<dbReference type="InterPro" id="IPR036477">
    <property type="entry name" value="Formyl_transf_N_sf"/>
</dbReference>
<accession>A0A520MJH6</accession>
<sequence>MNIIFAGSPYPSAKILDYLTKNSLNKVQAVLTKPDAAKKRGKKVFESIVSEKAKSLNLYVYKPVELNNPEFKEKVMKLDVDILIVSAYGKILPNWLLELPKIMPINIHYSLLPKYRGASPIQSSLINGDNYTGVSFMKMNEKLDEGDILESFKIKIENDHNKNSLEEDLSNLAISKIDKVLKKVYSSNFSLKKQNNNLASYCSKIKKADSLLDFNNTSESILNKYKAYYEWPGVSFVHKKNIIKIAKMHISDHLSDASPGEIIKFDKSGIYIKTYNSVIVITHLQFPNKSVISSNDAFNAYKDFFAS</sequence>
<dbReference type="InterPro" id="IPR011034">
    <property type="entry name" value="Formyl_transferase-like_C_sf"/>
</dbReference>
<proteinExistence type="inferred from homology"/>
<dbReference type="InterPro" id="IPR005793">
    <property type="entry name" value="Formyl_trans_C"/>
</dbReference>
<dbReference type="AlphaFoldDB" id="A0A520MJH6"/>
<dbReference type="HAMAP" id="MF_00182">
    <property type="entry name" value="Formyl_trans"/>
    <property type="match status" value="1"/>
</dbReference>
<dbReference type="CDD" id="cd08704">
    <property type="entry name" value="Met_tRNA_FMT_C"/>
    <property type="match status" value="1"/>
</dbReference>
<dbReference type="GO" id="GO:0004479">
    <property type="term" value="F:methionyl-tRNA formyltransferase activity"/>
    <property type="evidence" value="ECO:0007669"/>
    <property type="project" value="UniProtKB-UniRule"/>
</dbReference>
<dbReference type="Pfam" id="PF02911">
    <property type="entry name" value="Formyl_trans_C"/>
    <property type="match status" value="1"/>
</dbReference>
<evidence type="ECO:0000256" key="2">
    <source>
        <dbReference type="ARBA" id="ARBA00012261"/>
    </source>
</evidence>
<dbReference type="NCBIfam" id="TIGR00460">
    <property type="entry name" value="fmt"/>
    <property type="match status" value="1"/>
</dbReference>
<comment type="function">
    <text evidence="5">Attaches a formyl group to the free amino group of methionyl-tRNA(fMet). The formyl group appears to play a dual role in the initiator identity of N-formylmethionyl-tRNA by promoting its recognition by IF2 and preventing the misappropriation of this tRNA by the elongation apparatus.</text>
</comment>
<dbReference type="InterPro" id="IPR005794">
    <property type="entry name" value="Fmt"/>
</dbReference>
<protein>
    <recommendedName>
        <fullName evidence="2 5">Methionyl-tRNA formyltransferase</fullName>
        <ecNumber evidence="2 5">2.1.2.9</ecNumber>
    </recommendedName>
</protein>
<gene>
    <name evidence="5" type="primary">fmt</name>
    <name evidence="8" type="ORF">EVA96_01620</name>
</gene>
<evidence type="ECO:0000313" key="8">
    <source>
        <dbReference type="EMBL" id="RZO21384.1"/>
    </source>
</evidence>
<dbReference type="InterPro" id="IPR002376">
    <property type="entry name" value="Formyl_transf_N"/>
</dbReference>
<evidence type="ECO:0000256" key="5">
    <source>
        <dbReference type="HAMAP-Rule" id="MF_00182"/>
    </source>
</evidence>
<evidence type="ECO:0000256" key="1">
    <source>
        <dbReference type="ARBA" id="ARBA00010699"/>
    </source>
</evidence>
<dbReference type="PANTHER" id="PTHR11138:SF5">
    <property type="entry name" value="METHIONYL-TRNA FORMYLTRANSFERASE, MITOCHONDRIAL"/>
    <property type="match status" value="1"/>
</dbReference>
<dbReference type="Gene3D" id="3.40.50.12230">
    <property type="match status" value="1"/>
</dbReference>
<evidence type="ECO:0000259" key="7">
    <source>
        <dbReference type="Pfam" id="PF02911"/>
    </source>
</evidence>
<dbReference type="EC" id="2.1.2.9" evidence="2 5"/>
<dbReference type="Pfam" id="PF00551">
    <property type="entry name" value="Formyl_trans_N"/>
    <property type="match status" value="1"/>
</dbReference>
<comment type="caution">
    <text evidence="8">The sequence shown here is derived from an EMBL/GenBank/DDBJ whole genome shotgun (WGS) entry which is preliminary data.</text>
</comment>
<comment type="catalytic activity">
    <reaction evidence="5">
        <text>L-methionyl-tRNA(fMet) + (6R)-10-formyltetrahydrofolate = N-formyl-L-methionyl-tRNA(fMet) + (6S)-5,6,7,8-tetrahydrofolate + H(+)</text>
        <dbReference type="Rhea" id="RHEA:24380"/>
        <dbReference type="Rhea" id="RHEA-COMP:9952"/>
        <dbReference type="Rhea" id="RHEA-COMP:9953"/>
        <dbReference type="ChEBI" id="CHEBI:15378"/>
        <dbReference type="ChEBI" id="CHEBI:57453"/>
        <dbReference type="ChEBI" id="CHEBI:78530"/>
        <dbReference type="ChEBI" id="CHEBI:78844"/>
        <dbReference type="ChEBI" id="CHEBI:195366"/>
        <dbReference type="EC" id="2.1.2.9"/>
    </reaction>
</comment>
<dbReference type="PANTHER" id="PTHR11138">
    <property type="entry name" value="METHIONYL-TRNA FORMYLTRANSFERASE"/>
    <property type="match status" value="1"/>
</dbReference>
<keyword evidence="3 5" id="KW-0808">Transferase</keyword>
<feature type="domain" description="Formyl transferase C-terminal" evidence="7">
    <location>
        <begin position="204"/>
        <end position="301"/>
    </location>
</feature>
<dbReference type="InterPro" id="IPR041711">
    <property type="entry name" value="Met-tRNA-FMT_N"/>
</dbReference>
<feature type="domain" description="Formyl transferase N-terminal" evidence="6">
    <location>
        <begin position="2"/>
        <end position="172"/>
    </location>
</feature>
<evidence type="ECO:0000259" key="6">
    <source>
        <dbReference type="Pfam" id="PF00551"/>
    </source>
</evidence>
<keyword evidence="4 5" id="KW-0648">Protein biosynthesis</keyword>
<organism evidence="8 9">
    <name type="scientific">SAR86 cluster bacterium</name>
    <dbReference type="NCBI Taxonomy" id="2030880"/>
    <lineage>
        <taxon>Bacteria</taxon>
        <taxon>Pseudomonadati</taxon>
        <taxon>Pseudomonadota</taxon>
        <taxon>Gammaproteobacteria</taxon>
        <taxon>SAR86 cluster</taxon>
    </lineage>
</organism>
<reference evidence="8 9" key="1">
    <citation type="submission" date="2019-02" db="EMBL/GenBank/DDBJ databases">
        <title>Prokaryotic population dynamics and viral predation in marine succession experiment using metagenomics: the confinement effect.</title>
        <authorList>
            <person name="Haro-Moreno J.M."/>
            <person name="Rodriguez-Valera F."/>
            <person name="Lopez-Perez M."/>
        </authorList>
    </citation>
    <scope>NUCLEOTIDE SEQUENCE [LARGE SCALE GENOMIC DNA]</scope>
    <source>
        <strain evidence="8">MED-G163</strain>
    </source>
</reference>
<evidence type="ECO:0000256" key="3">
    <source>
        <dbReference type="ARBA" id="ARBA00022679"/>
    </source>
</evidence>
<name>A0A520MJH6_9GAMM</name>
<comment type="similarity">
    <text evidence="1 5">Belongs to the Fmt family.</text>
</comment>
<dbReference type="CDD" id="cd08646">
    <property type="entry name" value="FMT_core_Met-tRNA-FMT_N"/>
    <property type="match status" value="1"/>
</dbReference>
<dbReference type="InterPro" id="IPR044135">
    <property type="entry name" value="Met-tRNA-FMT_C"/>
</dbReference>
<dbReference type="SUPFAM" id="SSF50486">
    <property type="entry name" value="FMT C-terminal domain-like"/>
    <property type="match status" value="1"/>
</dbReference>
<evidence type="ECO:0000313" key="9">
    <source>
        <dbReference type="Proteomes" id="UP000315782"/>
    </source>
</evidence>
<dbReference type="Proteomes" id="UP000315782">
    <property type="component" value="Unassembled WGS sequence"/>
</dbReference>
<dbReference type="SUPFAM" id="SSF53328">
    <property type="entry name" value="Formyltransferase"/>
    <property type="match status" value="1"/>
</dbReference>
<dbReference type="EMBL" id="SHBI01000005">
    <property type="protein sequence ID" value="RZO21384.1"/>
    <property type="molecule type" value="Genomic_DNA"/>
</dbReference>
<feature type="binding site" evidence="5">
    <location>
        <begin position="110"/>
        <end position="113"/>
    </location>
    <ligand>
        <name>(6S)-5,6,7,8-tetrahydrofolate</name>
        <dbReference type="ChEBI" id="CHEBI:57453"/>
    </ligand>
</feature>
<evidence type="ECO:0000256" key="4">
    <source>
        <dbReference type="ARBA" id="ARBA00022917"/>
    </source>
</evidence>